<name>A0ABW8D7M7_9GAMM</name>
<keyword evidence="2" id="KW-1185">Reference proteome</keyword>
<proteinExistence type="predicted"/>
<gene>
    <name evidence="1" type="ORF">ACD661_09130</name>
</gene>
<comment type="caution">
    <text evidence="1">The sequence shown here is derived from an EMBL/GenBank/DDBJ whole genome shotgun (WGS) entry which is preliminary data.</text>
</comment>
<dbReference type="EMBL" id="JBGORX010000002">
    <property type="protein sequence ID" value="MFJ1268714.1"/>
    <property type="molecule type" value="Genomic_DNA"/>
</dbReference>
<dbReference type="Proteomes" id="UP001615550">
    <property type="component" value="Unassembled WGS sequence"/>
</dbReference>
<evidence type="ECO:0000313" key="2">
    <source>
        <dbReference type="Proteomes" id="UP001615550"/>
    </source>
</evidence>
<evidence type="ECO:0000313" key="1">
    <source>
        <dbReference type="EMBL" id="MFJ1268714.1"/>
    </source>
</evidence>
<evidence type="ECO:0008006" key="3">
    <source>
        <dbReference type="Google" id="ProtNLM"/>
    </source>
</evidence>
<accession>A0ABW8D7M7</accession>
<reference evidence="1 2" key="1">
    <citation type="submission" date="2024-08" db="EMBL/GenBank/DDBJ databases">
        <title>Draft Genome Sequence of Legionella lytica strain DSB2004, Isolated From a Fire Sprinkler System.</title>
        <authorList>
            <person name="Everhart A.D."/>
            <person name="Kidane D.T."/>
            <person name="Farone A.L."/>
            <person name="Farone M.B."/>
        </authorList>
    </citation>
    <scope>NUCLEOTIDE SEQUENCE [LARGE SCALE GENOMIC DNA]</scope>
    <source>
        <strain evidence="1 2">DSB2004</strain>
    </source>
</reference>
<organism evidence="1 2">
    <name type="scientific">Legionella lytica</name>
    <dbReference type="NCBI Taxonomy" id="96232"/>
    <lineage>
        <taxon>Bacteria</taxon>
        <taxon>Pseudomonadati</taxon>
        <taxon>Pseudomonadota</taxon>
        <taxon>Gammaproteobacteria</taxon>
        <taxon>Legionellales</taxon>
        <taxon>Legionellaceae</taxon>
        <taxon>Legionella</taxon>
    </lineage>
</organism>
<dbReference type="RefSeq" id="WP_400187554.1">
    <property type="nucleotide sequence ID" value="NZ_JBGORX010000002.1"/>
</dbReference>
<sequence length="80" mass="9020">MDLNSLMSQSPKVMTVIEAIKNDPNFLEELKASPQEALSKIGVELNEEELGLMQKLESFEEEAEGFFNQIKGLFGFNDTH</sequence>
<protein>
    <recommendedName>
        <fullName evidence="3">Substrate of the Dot/Icm secretion system</fullName>
    </recommendedName>
</protein>